<reference evidence="1" key="1">
    <citation type="submission" date="2019-08" db="EMBL/GenBank/DDBJ databases">
        <authorList>
            <person name="Kucharzyk K."/>
            <person name="Murdoch R.W."/>
            <person name="Higgins S."/>
            <person name="Loffler F."/>
        </authorList>
    </citation>
    <scope>NUCLEOTIDE SEQUENCE</scope>
</reference>
<sequence length="442" mass="48577">MRSERFEHLCRGAGDDDFLVRRDHQNAGLAGRDLARMGDVLLGIQSDAQPLHPLADLGTDIGRILADAATEDEPVDAAKRRRDAAEFTPDAEAEIVDRLLRVRIVRGLERAHVVRHPRQPLQPRLLVKQLRQPVAVEPVGVHQVQQNARVDLPGAGAHRQPVKRREPHRRVDRMAPLHPAHRGTRAQMRHHHPALVQRGLGPGQLAGDVVIAQPVEAVAPHALLVIAPRQRIGVVDEGMLAVEGGVETGDVRHAGEGVDRSTHTGKVVRLMQRREGRKARELLHRRLGEAQRLGMVHAAMHDAVADGDHLEPREVGLEHLERGAQRGAIGAEGGRRVLGHRQVAPRRVADLHRRLAPADAVDVAHRKGLEILGEKPELERGGARVDGQDRARGHFAAPFTRLWWIAATAAEARRAIALSDREFRITGTFAPSTSPAPSAWLI</sequence>
<organism evidence="1">
    <name type="scientific">bioreactor metagenome</name>
    <dbReference type="NCBI Taxonomy" id="1076179"/>
    <lineage>
        <taxon>unclassified sequences</taxon>
        <taxon>metagenomes</taxon>
        <taxon>ecological metagenomes</taxon>
    </lineage>
</organism>
<proteinExistence type="predicted"/>
<dbReference type="AlphaFoldDB" id="A0A644W3V3"/>
<gene>
    <name evidence="1" type="ORF">SDC9_43311</name>
</gene>
<evidence type="ECO:0000313" key="1">
    <source>
        <dbReference type="EMBL" id="MPL97123.1"/>
    </source>
</evidence>
<comment type="caution">
    <text evidence="1">The sequence shown here is derived from an EMBL/GenBank/DDBJ whole genome shotgun (WGS) entry which is preliminary data.</text>
</comment>
<protein>
    <submittedName>
        <fullName evidence="1">Uncharacterized protein</fullName>
    </submittedName>
</protein>
<accession>A0A644W3V3</accession>
<dbReference type="EMBL" id="VSSQ01000542">
    <property type="protein sequence ID" value="MPL97123.1"/>
    <property type="molecule type" value="Genomic_DNA"/>
</dbReference>
<name>A0A644W3V3_9ZZZZ</name>